<dbReference type="PROSITE" id="PS00211">
    <property type="entry name" value="ABC_TRANSPORTER_1"/>
    <property type="match status" value="1"/>
</dbReference>
<evidence type="ECO:0000259" key="44">
    <source>
        <dbReference type="PROSITE" id="PS50929"/>
    </source>
</evidence>
<evidence type="ECO:0000256" key="21">
    <source>
        <dbReference type="ARBA" id="ARBA00022967"/>
    </source>
</evidence>
<dbReference type="CDD" id="cd18581">
    <property type="entry name" value="ABC_6TM_ABCB6"/>
    <property type="match status" value="1"/>
</dbReference>
<evidence type="ECO:0000256" key="32">
    <source>
        <dbReference type="ARBA" id="ARBA00031413"/>
    </source>
</evidence>
<dbReference type="AlphaFoldDB" id="A0A8B8DEJ0"/>
<dbReference type="CDD" id="cd03253">
    <property type="entry name" value="ABCC_ATM1_transporter"/>
    <property type="match status" value="1"/>
</dbReference>
<feature type="transmembrane region" description="Helical" evidence="42">
    <location>
        <begin position="369"/>
        <end position="391"/>
    </location>
</feature>
<evidence type="ECO:0000256" key="9">
    <source>
        <dbReference type="ARBA" id="ARBA00004653"/>
    </source>
</evidence>
<evidence type="ECO:0000256" key="13">
    <source>
        <dbReference type="ARBA" id="ARBA00022475"/>
    </source>
</evidence>
<evidence type="ECO:0000256" key="17">
    <source>
        <dbReference type="ARBA" id="ARBA00022753"/>
    </source>
</evidence>
<feature type="transmembrane region" description="Helical" evidence="42">
    <location>
        <begin position="171"/>
        <end position="191"/>
    </location>
</feature>
<dbReference type="Pfam" id="PF16185">
    <property type="entry name" value="MTABC_N"/>
    <property type="match status" value="1"/>
</dbReference>
<comment type="catalytic activity">
    <reaction evidence="39">
        <text>coproporphyrin III(in) + ATP + H2O = coproporphyrin III(out) + ADP + phosphate + H(+)</text>
        <dbReference type="Rhea" id="RHEA:66664"/>
        <dbReference type="ChEBI" id="CHEBI:15377"/>
        <dbReference type="ChEBI" id="CHEBI:15378"/>
        <dbReference type="ChEBI" id="CHEBI:30616"/>
        <dbReference type="ChEBI" id="CHEBI:43474"/>
        <dbReference type="ChEBI" id="CHEBI:131725"/>
        <dbReference type="ChEBI" id="CHEBI:456216"/>
    </reaction>
    <physiologicalReaction direction="left-to-right" evidence="39">
        <dbReference type="Rhea" id="RHEA:66665"/>
    </physiologicalReaction>
</comment>
<keyword evidence="23" id="KW-0333">Golgi apparatus</keyword>
<dbReference type="Gene3D" id="3.40.50.300">
    <property type="entry name" value="P-loop containing nucleotide triphosphate hydrolases"/>
    <property type="match status" value="1"/>
</dbReference>
<comment type="catalytic activity">
    <reaction evidence="38">
        <text>uroporphyrin III(in) + ATP + H2O = uroporphyrin III(out) + ADP + phosphate + H(+)</text>
        <dbReference type="Rhea" id="RHEA:66776"/>
        <dbReference type="ChEBI" id="CHEBI:15377"/>
        <dbReference type="ChEBI" id="CHEBI:15378"/>
        <dbReference type="ChEBI" id="CHEBI:30616"/>
        <dbReference type="ChEBI" id="CHEBI:43474"/>
        <dbReference type="ChEBI" id="CHEBI:167479"/>
        <dbReference type="ChEBI" id="CHEBI:456216"/>
    </reaction>
    <physiologicalReaction direction="left-to-right" evidence="38">
        <dbReference type="Rhea" id="RHEA:66777"/>
    </physiologicalReaction>
</comment>
<dbReference type="OrthoDB" id="6500128at2759"/>
<sequence>MYYCGEFNFTDIWVDNGINRCLYETVWSIGLVVFMTIAGFGQLATYSKYGRRIDRNFKPSAVGLVLQLTLVMVLLNEVMVHVILHDTTLGNRDLSGFHVVVLFSMFYVWSFSLRLLLLERNETLPRFVRGHGFTLLMFWTLVFVKESLYFISWNSKIYWWNEDTVSKKVEFGLWLLRYIGIICLLVLGFWAPSLPKDSAHLTTRIKKEQKSKGKESTWSGLKDNIRMMIPIVWPKGSLWRQLLVFVCFIILVSGRVVNLFVPEYTKLIVDSLAPYKNEAGELVSPVFRWDLILLYCLLLFMRGGGTGTTGFLNNLRAFLWIPIQQYTTRRIQIKFLRHLHSLSLRWHLERKTGEVLRTIDRGTTSINSLLGYILFNIFPTIVDVILAIMYFVLAFNYIFGIITFMCMLFYLGITILITEWRTKYRRLQNRLDNQRNQTAVDSLLNFETVKYYAASEFEIERYGKAIQSFQVAEFKSTSSLNLLSCLQNITITVGFCVGSLLCAYCVVSDIDGLTLTVGDYILFGTYITQLYGPLNWIGTYYRMIQQAFIDMENMFELLREQPEINDPMGASGLVLHGGQIEFRDVSFSYTKERPILKNLSFTVPAGQTFALVGHSGSGKSTIVRLLFRFYDIQGGAILVDGQDISQVTQVSLQKQIGVVPQDTVLFNQDIRYNIRYGNQQADDVDVLEAAEAADIHNRILSFPEGYDTVVGERGLKLSGGEKQRVAIARTILKNPTIVLLDEATSALDTSTERYIQASLEEICRNRTTIIVAHRLSTIIHAHQILVMKEGQIVEKGTHNELLLHGGYYKEMWKQQLQNNSDRDNGALSSTSSSASADDGAN</sequence>
<keyword evidence="12" id="KW-0813">Transport</keyword>
<evidence type="ECO:0000256" key="19">
    <source>
        <dbReference type="ARBA" id="ARBA00022824"/>
    </source>
</evidence>
<dbReference type="PANTHER" id="PTHR24221:SF654">
    <property type="entry name" value="ATP-BINDING CASSETTE SUB-FAMILY B MEMBER 6"/>
    <property type="match status" value="1"/>
</dbReference>
<evidence type="ECO:0000256" key="25">
    <source>
        <dbReference type="ARBA" id="ARBA00023136"/>
    </source>
</evidence>
<feature type="compositionally biased region" description="Low complexity" evidence="41">
    <location>
        <begin position="826"/>
        <end position="841"/>
    </location>
</feature>
<dbReference type="Gene3D" id="1.20.1560.10">
    <property type="entry name" value="ABC transporter type 1, transmembrane domain"/>
    <property type="match status" value="1"/>
</dbReference>
<evidence type="ECO:0000256" key="41">
    <source>
        <dbReference type="SAM" id="MobiDB-lite"/>
    </source>
</evidence>
<dbReference type="InterPro" id="IPR036640">
    <property type="entry name" value="ABC1_TM_sf"/>
</dbReference>
<evidence type="ECO:0000256" key="30">
    <source>
        <dbReference type="ARBA" id="ARBA00024385"/>
    </source>
</evidence>
<evidence type="ECO:0000256" key="28">
    <source>
        <dbReference type="ARBA" id="ARBA00024320"/>
    </source>
</evidence>
<dbReference type="Pfam" id="PF00005">
    <property type="entry name" value="ABC_tran"/>
    <property type="match status" value="1"/>
</dbReference>
<proteinExistence type="inferred from homology"/>
<dbReference type="GO" id="GO:0005789">
    <property type="term" value="C:endoplasmic reticulum membrane"/>
    <property type="evidence" value="ECO:0007669"/>
    <property type="project" value="UniProtKB-SubCell"/>
</dbReference>
<evidence type="ECO:0000256" key="16">
    <source>
        <dbReference type="ARBA" id="ARBA00022741"/>
    </source>
</evidence>
<evidence type="ECO:0000256" key="35">
    <source>
        <dbReference type="ARBA" id="ARBA00047789"/>
    </source>
</evidence>
<dbReference type="GO" id="GO:0005576">
    <property type="term" value="C:extracellular region"/>
    <property type="evidence" value="ECO:0007669"/>
    <property type="project" value="UniProtKB-SubCell"/>
</dbReference>
<dbReference type="GO" id="GO:0005765">
    <property type="term" value="C:lysosomal membrane"/>
    <property type="evidence" value="ECO:0007669"/>
    <property type="project" value="UniProtKB-SubCell"/>
</dbReference>
<dbReference type="InterPro" id="IPR011527">
    <property type="entry name" value="ABC1_TM_dom"/>
</dbReference>
<evidence type="ECO:0000256" key="29">
    <source>
        <dbReference type="ARBA" id="ARBA00024363"/>
    </source>
</evidence>
<dbReference type="RefSeq" id="XP_022325969.1">
    <property type="nucleotide sequence ID" value="XM_022470261.1"/>
</dbReference>
<dbReference type="GO" id="GO:0016887">
    <property type="term" value="F:ATP hydrolysis activity"/>
    <property type="evidence" value="ECO:0007669"/>
    <property type="project" value="InterPro"/>
</dbReference>
<feature type="region of interest" description="Disordered" evidence="41">
    <location>
        <begin position="818"/>
        <end position="841"/>
    </location>
</feature>
<feature type="domain" description="ABC transporter" evidence="43">
    <location>
        <begin position="580"/>
        <end position="814"/>
    </location>
</feature>
<dbReference type="GO" id="GO:0031901">
    <property type="term" value="C:early endosome membrane"/>
    <property type="evidence" value="ECO:0007669"/>
    <property type="project" value="UniProtKB-SubCell"/>
</dbReference>
<evidence type="ECO:0000256" key="18">
    <source>
        <dbReference type="ARBA" id="ARBA00022787"/>
    </source>
</evidence>
<dbReference type="PANTHER" id="PTHR24221">
    <property type="entry name" value="ATP-BINDING CASSETTE SUB-FAMILY B"/>
    <property type="match status" value="1"/>
</dbReference>
<evidence type="ECO:0000256" key="36">
    <source>
        <dbReference type="ARBA" id="ARBA00048309"/>
    </source>
</evidence>
<evidence type="ECO:0000256" key="23">
    <source>
        <dbReference type="ARBA" id="ARBA00023034"/>
    </source>
</evidence>
<evidence type="ECO:0000256" key="4">
    <source>
        <dbReference type="ARBA" id="ARBA00004374"/>
    </source>
</evidence>
<comment type="catalytic activity">
    <reaction evidence="35">
        <text>uroporphyrin I(in) + ATP + H2O = uroporphyrin I(out) + ADP + phosphate + H(+)</text>
        <dbReference type="Rhea" id="RHEA:66772"/>
        <dbReference type="ChEBI" id="CHEBI:15377"/>
        <dbReference type="ChEBI" id="CHEBI:15378"/>
        <dbReference type="ChEBI" id="CHEBI:30616"/>
        <dbReference type="ChEBI" id="CHEBI:43474"/>
        <dbReference type="ChEBI" id="CHEBI:167480"/>
        <dbReference type="ChEBI" id="CHEBI:456216"/>
    </reaction>
    <physiologicalReaction direction="left-to-right" evidence="35">
        <dbReference type="Rhea" id="RHEA:66773"/>
    </physiologicalReaction>
</comment>
<keyword evidence="15 42" id="KW-0812">Transmembrane</keyword>
<dbReference type="PROSITE" id="PS50929">
    <property type="entry name" value="ABC_TM1F"/>
    <property type="match status" value="1"/>
</dbReference>
<evidence type="ECO:0000256" key="6">
    <source>
        <dbReference type="ARBA" id="ARBA00004477"/>
    </source>
</evidence>
<protein>
    <recommendedName>
        <fullName evidence="31">ATP-binding cassette sub-family B member 6</fullName>
        <ecNumber evidence="30">7.6.2.5</ecNumber>
    </recommendedName>
    <alternativeName>
        <fullName evidence="32">ABC-type heme transporter ABCB6</fullName>
    </alternativeName>
</protein>
<keyword evidence="19" id="KW-0256">Endoplasmic reticulum</keyword>
<dbReference type="InterPro" id="IPR003439">
    <property type="entry name" value="ABC_transporter-like_ATP-bd"/>
</dbReference>
<keyword evidence="18" id="KW-1000">Mitochondrion outer membrane</keyword>
<evidence type="ECO:0000256" key="31">
    <source>
        <dbReference type="ARBA" id="ARBA00024439"/>
    </source>
</evidence>
<comment type="catalytic activity">
    <reaction evidence="34">
        <text>coproporphyrinogen III(in) + ATP + H2O = coproporphyrinogen III(out) + ADP + phosphate + H(+)</text>
        <dbReference type="Rhea" id="RHEA:66680"/>
        <dbReference type="ChEBI" id="CHEBI:15377"/>
        <dbReference type="ChEBI" id="CHEBI:15378"/>
        <dbReference type="ChEBI" id="CHEBI:30616"/>
        <dbReference type="ChEBI" id="CHEBI:43474"/>
        <dbReference type="ChEBI" id="CHEBI:57309"/>
        <dbReference type="ChEBI" id="CHEBI:456216"/>
    </reaction>
    <physiologicalReaction direction="left-to-right" evidence="34">
        <dbReference type="Rhea" id="RHEA:66681"/>
    </physiologicalReaction>
</comment>
<evidence type="ECO:0000256" key="22">
    <source>
        <dbReference type="ARBA" id="ARBA00022989"/>
    </source>
</evidence>
<keyword evidence="27" id="KW-0458">Lysosome</keyword>
<dbReference type="SUPFAM" id="SSF90123">
    <property type="entry name" value="ABC transporter transmembrane region"/>
    <property type="match status" value="1"/>
</dbReference>
<comment type="subunit">
    <text evidence="11">Homodimer.</text>
</comment>
<dbReference type="GO" id="GO:0005741">
    <property type="term" value="C:mitochondrial outer membrane"/>
    <property type="evidence" value="ECO:0007669"/>
    <property type="project" value="UniProtKB-SubCell"/>
</dbReference>
<keyword evidence="13" id="KW-1003">Cell membrane</keyword>
<comment type="catalytic activity">
    <reaction evidence="36">
        <text>protoporphyrin IX(in) + ATP + H2O = protoporphyrin IX(out) + ADP + phosphate + H(+)</text>
        <dbReference type="Rhea" id="RHEA:61336"/>
        <dbReference type="ChEBI" id="CHEBI:15377"/>
        <dbReference type="ChEBI" id="CHEBI:15378"/>
        <dbReference type="ChEBI" id="CHEBI:30616"/>
        <dbReference type="ChEBI" id="CHEBI:43474"/>
        <dbReference type="ChEBI" id="CHEBI:57306"/>
        <dbReference type="ChEBI" id="CHEBI:456216"/>
    </reaction>
    <physiologicalReaction direction="left-to-right" evidence="36">
        <dbReference type="Rhea" id="RHEA:61337"/>
    </physiologicalReaction>
</comment>
<evidence type="ECO:0000256" key="3">
    <source>
        <dbReference type="ARBA" id="ARBA00004337"/>
    </source>
</evidence>
<evidence type="ECO:0000256" key="20">
    <source>
        <dbReference type="ARBA" id="ARBA00022840"/>
    </source>
</evidence>
<evidence type="ECO:0000256" key="26">
    <source>
        <dbReference type="ARBA" id="ARBA00023157"/>
    </source>
</evidence>
<feature type="transmembrane region" description="Helical" evidence="42">
    <location>
        <begin position="130"/>
        <end position="151"/>
    </location>
</feature>
<feature type="transmembrane region" description="Helical" evidence="42">
    <location>
        <begin position="61"/>
        <end position="84"/>
    </location>
</feature>
<keyword evidence="25 42" id="KW-0472">Membrane</keyword>
<evidence type="ECO:0000256" key="40">
    <source>
        <dbReference type="ARBA" id="ARBA00049398"/>
    </source>
</evidence>
<evidence type="ECO:0000256" key="10">
    <source>
        <dbReference type="ARBA" id="ARBA00004656"/>
    </source>
</evidence>
<dbReference type="PROSITE" id="PS50893">
    <property type="entry name" value="ABC_TRANSPORTER_2"/>
    <property type="match status" value="1"/>
</dbReference>
<dbReference type="Pfam" id="PF00664">
    <property type="entry name" value="ABC_membrane"/>
    <property type="match status" value="1"/>
</dbReference>
<evidence type="ECO:0000256" key="12">
    <source>
        <dbReference type="ARBA" id="ARBA00022448"/>
    </source>
</evidence>
<evidence type="ECO:0000256" key="33">
    <source>
        <dbReference type="ARBA" id="ARBA00047649"/>
    </source>
</evidence>
<feature type="transmembrane region" description="Helical" evidence="42">
    <location>
        <begin position="242"/>
        <end position="262"/>
    </location>
</feature>
<dbReference type="InterPro" id="IPR039421">
    <property type="entry name" value="Type_1_exporter"/>
</dbReference>
<reference evidence="46" key="1">
    <citation type="submission" date="2025-08" db="UniProtKB">
        <authorList>
            <consortium name="RefSeq"/>
        </authorList>
    </citation>
    <scope>IDENTIFICATION</scope>
    <source>
        <tissue evidence="46">Whole sample</tissue>
    </source>
</reference>
<name>A0A8B8DEJ0_CRAVI</name>
<evidence type="ECO:0000256" key="34">
    <source>
        <dbReference type="ARBA" id="ARBA00047753"/>
    </source>
</evidence>
<evidence type="ECO:0000256" key="11">
    <source>
        <dbReference type="ARBA" id="ARBA00011738"/>
    </source>
</evidence>
<evidence type="ECO:0000256" key="14">
    <source>
        <dbReference type="ARBA" id="ARBA00022525"/>
    </source>
</evidence>
<dbReference type="InterPro" id="IPR032410">
    <property type="entry name" value="ABCB6_N"/>
</dbReference>
<keyword evidence="16" id="KW-0547">Nucleotide-binding</keyword>
<dbReference type="FunFam" id="3.40.50.300:FF:000186">
    <property type="entry name" value="ATP-binding cassette sub-family B member 7, mitochondrial"/>
    <property type="match status" value="1"/>
</dbReference>
<dbReference type="GO" id="GO:0005524">
    <property type="term" value="F:ATP binding"/>
    <property type="evidence" value="ECO:0007669"/>
    <property type="project" value="UniProtKB-KW"/>
</dbReference>
<comment type="similarity">
    <text evidence="29">Belongs to the ABC transporter superfamily. ABCB family. Heavy Metal importer (TC 3.A.1.210) subfamily.</text>
</comment>
<evidence type="ECO:0000256" key="7">
    <source>
        <dbReference type="ARBA" id="ARBA00004550"/>
    </source>
</evidence>
<feature type="transmembrane region" description="Helical" evidence="42">
    <location>
        <begin position="397"/>
        <end position="417"/>
    </location>
</feature>
<dbReference type="InterPro" id="IPR003593">
    <property type="entry name" value="AAA+_ATPase"/>
</dbReference>
<evidence type="ECO:0000256" key="2">
    <source>
        <dbReference type="ARBA" id="ARBA00004333"/>
    </source>
</evidence>
<evidence type="ECO:0000256" key="39">
    <source>
        <dbReference type="ARBA" id="ARBA00048636"/>
    </source>
</evidence>
<gene>
    <name evidence="46" type="primary">LOC111125957</name>
</gene>
<dbReference type="GO" id="GO:0032585">
    <property type="term" value="C:multivesicular body membrane"/>
    <property type="evidence" value="ECO:0007669"/>
    <property type="project" value="UniProtKB-SubCell"/>
</dbReference>
<accession>A0A8B8DEJ0</accession>
<evidence type="ECO:0000256" key="38">
    <source>
        <dbReference type="ARBA" id="ARBA00048510"/>
    </source>
</evidence>
<comment type="catalytic activity">
    <reaction evidence="33">
        <text>heme b(in) + ATP + H2O = heme b(out) + ADP + phosphate + H(+)</text>
        <dbReference type="Rhea" id="RHEA:19261"/>
        <dbReference type="ChEBI" id="CHEBI:15377"/>
        <dbReference type="ChEBI" id="CHEBI:15378"/>
        <dbReference type="ChEBI" id="CHEBI:30616"/>
        <dbReference type="ChEBI" id="CHEBI:43474"/>
        <dbReference type="ChEBI" id="CHEBI:60344"/>
        <dbReference type="ChEBI" id="CHEBI:456216"/>
        <dbReference type="EC" id="7.6.2.5"/>
    </reaction>
    <physiologicalReaction direction="left-to-right" evidence="33">
        <dbReference type="Rhea" id="RHEA:19262"/>
    </physiologicalReaction>
</comment>
<feature type="domain" description="ABC transmembrane type-1" evidence="44">
    <location>
        <begin position="245"/>
        <end position="546"/>
    </location>
</feature>
<evidence type="ECO:0000313" key="45">
    <source>
        <dbReference type="Proteomes" id="UP000694844"/>
    </source>
</evidence>
<keyword evidence="24" id="KW-0496">Mitochondrion</keyword>
<evidence type="ECO:0000256" key="42">
    <source>
        <dbReference type="SAM" id="Phobius"/>
    </source>
</evidence>
<comment type="catalytic activity">
    <reaction evidence="40">
        <text>coproporphyrin I(in) + ATP + H2O = coproporphyrin I(out) + ADP + phosphate + H(+)</text>
        <dbReference type="Rhea" id="RHEA:66768"/>
        <dbReference type="ChEBI" id="CHEBI:15377"/>
        <dbReference type="ChEBI" id="CHEBI:15378"/>
        <dbReference type="ChEBI" id="CHEBI:30616"/>
        <dbReference type="ChEBI" id="CHEBI:43474"/>
        <dbReference type="ChEBI" id="CHEBI:167478"/>
        <dbReference type="ChEBI" id="CHEBI:456216"/>
    </reaction>
    <physiologicalReaction direction="left-to-right" evidence="40">
        <dbReference type="Rhea" id="RHEA:66769"/>
    </physiologicalReaction>
</comment>
<keyword evidence="26" id="KW-1015">Disulfide bond</keyword>
<keyword evidence="17" id="KW-0967">Endosome</keyword>
<dbReference type="GO" id="GO:0015439">
    <property type="term" value="F:ABC-type heme transporter activity"/>
    <property type="evidence" value="ECO:0007669"/>
    <property type="project" value="UniProtKB-EC"/>
</dbReference>
<keyword evidence="20" id="KW-0067">ATP-binding</keyword>
<keyword evidence="22 42" id="KW-1133">Transmembrane helix</keyword>
<comment type="subcellular location">
    <subcellularLocation>
        <location evidence="8">Cell membrane</location>
        <topology evidence="8">Multi-pass membrane protein</topology>
    </subcellularLocation>
    <subcellularLocation>
        <location evidence="1">Early endosome membrane</location>
    </subcellularLocation>
    <subcellularLocation>
        <location evidence="6">Endoplasmic reticulum membrane</location>
        <topology evidence="6">Multi-pass membrane protein</topology>
    </subcellularLocation>
    <subcellularLocation>
        <location evidence="3">Endosome membrane</location>
        <topology evidence="3">Multi-pass membrane protein</topology>
    </subcellularLocation>
    <subcellularLocation>
        <location evidence="2">Endosome</location>
        <location evidence="2">Multivesicular body membrane</location>
    </subcellularLocation>
    <subcellularLocation>
        <location evidence="9">Golgi apparatus membrane</location>
        <topology evidence="9">Multi-pass membrane protein</topology>
    </subcellularLocation>
    <subcellularLocation>
        <location evidence="5">Late endosome membrane</location>
    </subcellularLocation>
    <subcellularLocation>
        <location evidence="10">Lysosome membrane</location>
    </subcellularLocation>
    <subcellularLocation>
        <location evidence="28">Melanosome membrane</location>
    </subcellularLocation>
    <subcellularLocation>
        <location evidence="4">Mitochondrion outer membrane</location>
        <topology evidence="4">Multi-pass membrane protein</topology>
    </subcellularLocation>
    <subcellularLocation>
        <location evidence="7">Secreted</location>
        <location evidence="7">Extracellular exosome</location>
    </subcellularLocation>
</comment>
<dbReference type="InterPro" id="IPR017871">
    <property type="entry name" value="ABC_transporter-like_CS"/>
</dbReference>
<dbReference type="GO" id="GO:0020037">
    <property type="term" value="F:heme binding"/>
    <property type="evidence" value="ECO:0007669"/>
    <property type="project" value="TreeGrafter"/>
</dbReference>
<dbReference type="GO" id="GO:0005886">
    <property type="term" value="C:plasma membrane"/>
    <property type="evidence" value="ECO:0007669"/>
    <property type="project" value="UniProtKB-SubCell"/>
</dbReference>
<evidence type="ECO:0000256" key="8">
    <source>
        <dbReference type="ARBA" id="ARBA00004651"/>
    </source>
</evidence>
<organism evidence="45 46">
    <name type="scientific">Crassostrea virginica</name>
    <name type="common">Eastern oyster</name>
    <dbReference type="NCBI Taxonomy" id="6565"/>
    <lineage>
        <taxon>Eukaryota</taxon>
        <taxon>Metazoa</taxon>
        <taxon>Spiralia</taxon>
        <taxon>Lophotrochozoa</taxon>
        <taxon>Mollusca</taxon>
        <taxon>Bivalvia</taxon>
        <taxon>Autobranchia</taxon>
        <taxon>Pteriomorphia</taxon>
        <taxon>Ostreida</taxon>
        <taxon>Ostreoidea</taxon>
        <taxon>Ostreidae</taxon>
        <taxon>Crassostrea</taxon>
    </lineage>
</organism>
<evidence type="ECO:0000256" key="24">
    <source>
        <dbReference type="ARBA" id="ARBA00023128"/>
    </source>
</evidence>
<evidence type="ECO:0000256" key="37">
    <source>
        <dbReference type="ARBA" id="ARBA00048455"/>
    </source>
</evidence>
<dbReference type="KEGG" id="cvn:111125957"/>
<evidence type="ECO:0000259" key="43">
    <source>
        <dbReference type="PROSITE" id="PS50893"/>
    </source>
</evidence>
<dbReference type="GO" id="GO:0000139">
    <property type="term" value="C:Golgi membrane"/>
    <property type="evidence" value="ECO:0007669"/>
    <property type="project" value="UniProtKB-SubCell"/>
</dbReference>
<keyword evidence="21" id="KW-1278">Translocase</keyword>
<keyword evidence="45" id="KW-1185">Reference proteome</keyword>
<dbReference type="SMART" id="SM00382">
    <property type="entry name" value="AAA"/>
    <property type="match status" value="1"/>
</dbReference>
<keyword evidence="14" id="KW-0964">Secreted</keyword>
<dbReference type="Proteomes" id="UP000694844">
    <property type="component" value="Chromosome 3"/>
</dbReference>
<feature type="transmembrane region" description="Helical" evidence="42">
    <location>
        <begin position="96"/>
        <end position="118"/>
    </location>
</feature>
<dbReference type="InterPro" id="IPR027417">
    <property type="entry name" value="P-loop_NTPase"/>
</dbReference>
<evidence type="ECO:0000256" key="15">
    <source>
        <dbReference type="ARBA" id="ARBA00022692"/>
    </source>
</evidence>
<evidence type="ECO:0000256" key="5">
    <source>
        <dbReference type="ARBA" id="ARBA00004414"/>
    </source>
</evidence>
<comment type="catalytic activity">
    <reaction evidence="37">
        <text>pheophorbide a(in) + ATP + H2O = pheophorbide a(out) + ADP + phosphate + H(+)</text>
        <dbReference type="Rhea" id="RHEA:61360"/>
        <dbReference type="ChEBI" id="CHEBI:15377"/>
        <dbReference type="ChEBI" id="CHEBI:15378"/>
        <dbReference type="ChEBI" id="CHEBI:30616"/>
        <dbReference type="ChEBI" id="CHEBI:43474"/>
        <dbReference type="ChEBI" id="CHEBI:58687"/>
        <dbReference type="ChEBI" id="CHEBI:456216"/>
    </reaction>
    <physiologicalReaction direction="left-to-right" evidence="37">
        <dbReference type="Rhea" id="RHEA:61361"/>
    </physiologicalReaction>
</comment>
<evidence type="ECO:0000256" key="27">
    <source>
        <dbReference type="ARBA" id="ARBA00023228"/>
    </source>
</evidence>
<evidence type="ECO:0000313" key="46">
    <source>
        <dbReference type="RefSeq" id="XP_022325969.1"/>
    </source>
</evidence>
<feature type="transmembrane region" description="Helical" evidence="42">
    <location>
        <begin position="26"/>
        <end position="49"/>
    </location>
</feature>
<dbReference type="GeneID" id="111125957"/>
<evidence type="ECO:0000256" key="1">
    <source>
        <dbReference type="ARBA" id="ARBA00004146"/>
    </source>
</evidence>
<dbReference type="SUPFAM" id="SSF52540">
    <property type="entry name" value="P-loop containing nucleoside triphosphate hydrolases"/>
    <property type="match status" value="1"/>
</dbReference>
<dbReference type="EC" id="7.6.2.5" evidence="30"/>